<dbReference type="eggNOG" id="COG1388">
    <property type="taxonomic scope" value="Bacteria"/>
</dbReference>
<dbReference type="AlphaFoldDB" id="Q08VQ3"/>
<evidence type="ECO:0000256" key="1">
    <source>
        <dbReference type="SAM" id="Phobius"/>
    </source>
</evidence>
<keyword evidence="1" id="KW-0472">Membrane</keyword>
<name>Q08VQ3_STIAD</name>
<evidence type="ECO:0000313" key="3">
    <source>
        <dbReference type="EMBL" id="EAU64558.1"/>
    </source>
</evidence>
<dbReference type="Proteomes" id="UP000032702">
    <property type="component" value="Unassembled WGS sequence"/>
</dbReference>
<dbReference type="KEGG" id="sur:STAUR_6093"/>
<evidence type="ECO:0000313" key="4">
    <source>
        <dbReference type="Proteomes" id="UP000001351"/>
    </source>
</evidence>
<keyword evidence="1" id="KW-1133">Transmembrane helix</keyword>
<dbReference type="EMBL" id="AAMD01000112">
    <property type="protein sequence ID" value="EAU64558.1"/>
    <property type="molecule type" value="Genomic_DNA"/>
</dbReference>
<dbReference type="HOGENOM" id="CLU_484763_0_0_7"/>
<accession>Q08VQ3</accession>
<feature type="transmembrane region" description="Helical" evidence="1">
    <location>
        <begin position="287"/>
        <end position="307"/>
    </location>
</feature>
<evidence type="ECO:0000313" key="2">
    <source>
        <dbReference type="EMBL" id="ADO73850.1"/>
    </source>
</evidence>
<gene>
    <name evidence="2" type="ordered locus">STAUR_6093</name>
    <name evidence="3" type="ORF">STIAU_6286</name>
</gene>
<evidence type="ECO:0000313" key="5">
    <source>
        <dbReference type="Proteomes" id="UP000032702"/>
    </source>
</evidence>
<sequence>MKASKKTAVQDPTLQTALSKAFLFGDLLASEIKYPVHVLKEVVVRAAYKGKRTAPINKPGFIDSDDGSNIRTGPWELGGQLVRTKPLPPATPVFVSGPHPAKPEWWYVTAYAKDGIFRGYVQGFRVNVDLPEPTAKLHQIEEGDTAEGLAVKMFSSSVRKGHDLHFYENVLLYVNRLKKPPGITGTYRDPSYFDVVFGDTRSNIKFIKGKRIWLVSPAFAKTLEGIVPSGSLTDGMAADFKELAAAIEKGIERVLQAVVDVLQSINDSPKYVAKILREDAEVIRENLGQILGVIALFLLAEGVSAILAGTPTLIGQLIAIGIQLVLAAIGAAALAEGLVTAAKHGAEWLRLAIHADGRAEDIALASEEFLKMLQAIALAALSYMGVKGNWNKAVKIGNSLPPPSALAVAITPNGTRFVVGTARPITGVAIGPPGVSGPLGAVKMKGEKGGGSSKSPASTEFPRKSLRGVAEKWLKRNKPRGWRQVPTDKKGGWKWIDENGVERLRFMWKNGLNATANKWARQANGYFRWQNAAGQHLDIDGNVIDITDPRFQELTHIPYEGL</sequence>
<dbReference type="Proteomes" id="UP000001351">
    <property type="component" value="Chromosome"/>
</dbReference>
<dbReference type="eggNOG" id="COG3209">
    <property type="taxonomic scope" value="Bacteria"/>
</dbReference>
<dbReference type="OrthoDB" id="5490327at2"/>
<organism evidence="3 5">
    <name type="scientific">Stigmatella aurantiaca (strain DW4/3-1)</name>
    <dbReference type="NCBI Taxonomy" id="378806"/>
    <lineage>
        <taxon>Bacteria</taxon>
        <taxon>Pseudomonadati</taxon>
        <taxon>Myxococcota</taxon>
        <taxon>Myxococcia</taxon>
        <taxon>Myxococcales</taxon>
        <taxon>Cystobacterineae</taxon>
        <taxon>Archangiaceae</taxon>
        <taxon>Stigmatella</taxon>
    </lineage>
</organism>
<proteinExistence type="predicted"/>
<feature type="transmembrane region" description="Helical" evidence="1">
    <location>
        <begin position="313"/>
        <end position="335"/>
    </location>
</feature>
<reference evidence="3 5" key="1">
    <citation type="submission" date="2006-04" db="EMBL/GenBank/DDBJ databases">
        <authorList>
            <person name="Nierman W.C."/>
        </authorList>
    </citation>
    <scope>NUCLEOTIDE SEQUENCE [LARGE SCALE GENOMIC DNA]</scope>
    <source>
        <strain evidence="3 5">DW4/3-1</strain>
    </source>
</reference>
<reference evidence="2 4" key="2">
    <citation type="journal article" date="2011" name="Mol. Biol. Evol.">
        <title>Comparative genomic analysis of fruiting body formation in Myxococcales.</title>
        <authorList>
            <person name="Huntley S."/>
            <person name="Hamann N."/>
            <person name="Wegener-Feldbrugge S."/>
            <person name="Treuner-Lange A."/>
            <person name="Kube M."/>
            <person name="Reinhardt R."/>
            <person name="Klages S."/>
            <person name="Muller R."/>
            <person name="Ronning C.M."/>
            <person name="Nierman W.C."/>
            <person name="Sogaard-Andersen L."/>
        </authorList>
    </citation>
    <scope>NUCLEOTIDE SEQUENCE [LARGE SCALE GENOMIC DNA]</scope>
    <source>
        <strain evidence="2 4">DW4/3-1</strain>
    </source>
</reference>
<protein>
    <submittedName>
        <fullName evidence="3">Uncharacterized protein</fullName>
    </submittedName>
</protein>
<dbReference type="EMBL" id="CP002271">
    <property type="protein sequence ID" value="ADO73850.1"/>
    <property type="molecule type" value="Genomic_DNA"/>
</dbReference>
<keyword evidence="1" id="KW-0812">Transmembrane</keyword>
<keyword evidence="4" id="KW-1185">Reference proteome</keyword>